<name>D2UF10_XANAP</name>
<evidence type="ECO:0000313" key="2">
    <source>
        <dbReference type="Proteomes" id="UP000001890"/>
    </source>
</evidence>
<sequence>MRSMSTDHLRNTYVRIAAMDAVSGQGTVGGSVAVNAAGGSPDRIVMGTPNTQLPSASLFSVQPNGGHALVETDPRFTNYRVWLSSDAQLRQLGYNADTMQQRLGDGYYEQKLVREQIGQLTAQAVVRDLLVVVGQPVFGLFADLAECAEDMHVQDTTPVAAVEAFYEAVLHRTARLDEVQGDALALGPLRQGQRDKFRPVVPVEACSIGQPPLSGSS</sequence>
<keyword evidence="2" id="KW-1185">Reference proteome</keyword>
<dbReference type="Proteomes" id="UP000001890">
    <property type="component" value="Chromosome"/>
</dbReference>
<dbReference type="EMBL" id="FP565176">
    <property type="protein sequence ID" value="CBA16756.1"/>
    <property type="molecule type" value="Genomic_DNA"/>
</dbReference>
<proteinExistence type="predicted"/>
<dbReference type="STRING" id="380358.XALC_2275"/>
<evidence type="ECO:0000313" key="1">
    <source>
        <dbReference type="EMBL" id="CBA16756.1"/>
    </source>
</evidence>
<gene>
    <name evidence="1" type="ordered locus">XALc_2275</name>
</gene>
<reference evidence="1 2" key="1">
    <citation type="journal article" date="2009" name="BMC Genomics">
        <title>The complete genome sequence of Xanthomonas albilineans provides new insights into the reductive genome evolution of the xylem-limited Xanthomonadaceae.</title>
        <authorList>
            <person name="Pieretti I."/>
            <person name="Royer M."/>
            <person name="Barbe V."/>
            <person name="Carrere S."/>
            <person name="Koebnik R."/>
            <person name="Cociancich S."/>
            <person name="Couloux A."/>
            <person name="Darrasse A."/>
            <person name="Gouzy J."/>
            <person name="Jacques M.A."/>
            <person name="Lauber E."/>
            <person name="Manceau C."/>
            <person name="Mangenot S."/>
            <person name="Poussier S."/>
            <person name="Segurens B."/>
            <person name="Szurek B."/>
            <person name="Verdier V."/>
            <person name="Arlat M."/>
            <person name="Rott P."/>
        </authorList>
    </citation>
    <scope>NUCLEOTIDE SEQUENCE [LARGE SCALE GENOMIC DNA]</scope>
    <source>
        <strain evidence="2">GPE PC73 / CFBP 7063</strain>
    </source>
</reference>
<protein>
    <submittedName>
        <fullName evidence="1">Hypothetical truncated hemagglutinin/hemolysin-related protein</fullName>
    </submittedName>
</protein>
<dbReference type="AlphaFoldDB" id="D2UF10"/>
<accession>D2UF10</accession>
<organism evidence="1 2">
    <name type="scientific">Xanthomonas albilineans (strain GPE PC73 / CFBP 7063)</name>
    <dbReference type="NCBI Taxonomy" id="380358"/>
    <lineage>
        <taxon>Bacteria</taxon>
        <taxon>Pseudomonadati</taxon>
        <taxon>Pseudomonadota</taxon>
        <taxon>Gammaproteobacteria</taxon>
        <taxon>Lysobacterales</taxon>
        <taxon>Lysobacteraceae</taxon>
        <taxon>Xanthomonas</taxon>
    </lineage>
</organism>
<dbReference type="KEGG" id="xal:XALC_2275"/>
<dbReference type="eggNOG" id="COG3210">
    <property type="taxonomic scope" value="Bacteria"/>
</dbReference>